<keyword evidence="11" id="KW-0479">Metal-binding</keyword>
<comment type="pathway">
    <text evidence="2">Alkene biosynthesis; ethylene biosynthesis via 2-oxoglutarate.</text>
</comment>
<dbReference type="InterPro" id="IPR050231">
    <property type="entry name" value="Iron_ascorbate_oxido_reductase"/>
</dbReference>
<evidence type="ECO:0000256" key="7">
    <source>
        <dbReference type="ARBA" id="ARBA00031011"/>
    </source>
</evidence>
<evidence type="ECO:0000256" key="2">
    <source>
        <dbReference type="ARBA" id="ARBA00004767"/>
    </source>
</evidence>
<dbReference type="AlphaFoldDB" id="A0A225NBU6"/>
<gene>
    <name evidence="13" type="ORF">ATO3_24365</name>
</gene>
<dbReference type="InterPro" id="IPR027443">
    <property type="entry name" value="IPNS-like_sf"/>
</dbReference>
<dbReference type="Pfam" id="PF03171">
    <property type="entry name" value="2OG-FeII_Oxy"/>
    <property type="match status" value="1"/>
</dbReference>
<evidence type="ECO:0000256" key="6">
    <source>
        <dbReference type="ARBA" id="ARBA00022666"/>
    </source>
</evidence>
<protein>
    <recommendedName>
        <fullName evidence="5">2-oxoglutarate-dependent ethylene/succinate-forming enzyme</fullName>
        <ecNumber evidence="4">1.13.12.19</ecNumber>
        <ecNumber evidence="3">1.14.20.7</ecNumber>
    </recommendedName>
    <alternativeName>
        <fullName evidence="7">2-oxoglutarate dioxygenase (ethylene-forming)</fullName>
    </alternativeName>
    <alternativeName>
        <fullName evidence="8">2-oxoglutarate/L-arginine monooxygenase/decarboxylase (succinate-forming)</fullName>
    </alternativeName>
</protein>
<dbReference type="RefSeq" id="WP_158218056.1">
    <property type="nucleotide sequence ID" value="NZ_AQQR01000022.1"/>
</dbReference>
<comment type="cofactor">
    <cofactor evidence="1">
        <name>Fe(2+)</name>
        <dbReference type="ChEBI" id="CHEBI:29033"/>
    </cofactor>
</comment>
<evidence type="ECO:0000256" key="8">
    <source>
        <dbReference type="ARBA" id="ARBA00031282"/>
    </source>
</evidence>
<dbReference type="EC" id="1.13.12.19" evidence="4"/>
<evidence type="ECO:0000256" key="11">
    <source>
        <dbReference type="RuleBase" id="RU003682"/>
    </source>
</evidence>
<evidence type="ECO:0000313" key="13">
    <source>
        <dbReference type="EMBL" id="OWU68325.1"/>
    </source>
</evidence>
<keyword evidence="14" id="KW-1185">Reference proteome</keyword>
<dbReference type="SUPFAM" id="SSF51197">
    <property type="entry name" value="Clavaminate synthase-like"/>
    <property type="match status" value="1"/>
</dbReference>
<accession>A0A225NBU6</accession>
<organism evidence="13 14">
    <name type="scientific">Marinibacterium profundimaris</name>
    <dbReference type="NCBI Taxonomy" id="1679460"/>
    <lineage>
        <taxon>Bacteria</taxon>
        <taxon>Pseudomonadati</taxon>
        <taxon>Pseudomonadota</taxon>
        <taxon>Alphaproteobacteria</taxon>
        <taxon>Rhodobacterales</taxon>
        <taxon>Paracoccaceae</taxon>
        <taxon>Marinibacterium</taxon>
    </lineage>
</organism>
<sequence>MTDATLPVIDISGLNSPDLDTRKAVAAEIGHACDTYGFFYVSGHGIPDDDILATVDAARSFFTQPLEKRMEIKAGATNRGYTALKESEHEDGKPDVNEGFELGFPVPPEDPDFDGGNPVRAPNRWPDLEGFREPVEKHYFATFALGMTILRGFALHFGLPEDFFTKTFKRPVADMRLAHYPPQTGDGVEFGTFDHTDHGVITILWQDNNGGLQVQSPGGEWLPAAPIPGTFVVNIGDLMSHWTNKRFRSTLHRVINRPGVDRYSIPFFFNPDFDTHVDPADIPGIPADAEVLEPVTSGPYLIGRFSDYRHSWKEEDA</sequence>
<dbReference type="InterPro" id="IPR044861">
    <property type="entry name" value="IPNS-like_FE2OG_OXY"/>
</dbReference>
<evidence type="ECO:0000313" key="14">
    <source>
        <dbReference type="Proteomes" id="UP000215377"/>
    </source>
</evidence>
<dbReference type="PROSITE" id="PS51471">
    <property type="entry name" value="FE2OG_OXY"/>
    <property type="match status" value="1"/>
</dbReference>
<name>A0A225NBU6_9RHOB</name>
<feature type="domain" description="Fe2OG dioxygenase" evidence="12">
    <location>
        <begin position="171"/>
        <end position="271"/>
    </location>
</feature>
<evidence type="ECO:0000256" key="9">
    <source>
        <dbReference type="ARBA" id="ARBA00047725"/>
    </source>
</evidence>
<evidence type="ECO:0000256" key="3">
    <source>
        <dbReference type="ARBA" id="ARBA00012293"/>
    </source>
</evidence>
<dbReference type="GO" id="GO:0102276">
    <property type="term" value="F:2-oxoglutarate oxygenase/decarboxylase (ethylene-forming) activity"/>
    <property type="evidence" value="ECO:0007669"/>
    <property type="project" value="UniProtKB-EC"/>
</dbReference>
<dbReference type="EC" id="1.14.20.7" evidence="3"/>
<evidence type="ECO:0000256" key="10">
    <source>
        <dbReference type="ARBA" id="ARBA00049359"/>
    </source>
</evidence>
<dbReference type="InterPro" id="IPR026992">
    <property type="entry name" value="DIOX_N"/>
</dbReference>
<evidence type="ECO:0000256" key="1">
    <source>
        <dbReference type="ARBA" id="ARBA00001954"/>
    </source>
</evidence>
<keyword evidence="11" id="KW-0408">Iron</keyword>
<dbReference type="EMBL" id="AQQR01000022">
    <property type="protein sequence ID" value="OWU68325.1"/>
    <property type="molecule type" value="Genomic_DNA"/>
</dbReference>
<comment type="catalytic activity">
    <reaction evidence="10">
        <text>L-arginine + 2-oxoglutarate + O2 = guanidine + L-glutamate 5-semialdehyde + succinate + CO2</text>
        <dbReference type="Rhea" id="RHEA:31535"/>
        <dbReference type="ChEBI" id="CHEBI:15379"/>
        <dbReference type="ChEBI" id="CHEBI:16526"/>
        <dbReference type="ChEBI" id="CHEBI:16810"/>
        <dbReference type="ChEBI" id="CHEBI:30031"/>
        <dbReference type="ChEBI" id="CHEBI:30087"/>
        <dbReference type="ChEBI" id="CHEBI:32682"/>
        <dbReference type="ChEBI" id="CHEBI:58066"/>
        <dbReference type="EC" id="1.14.20.7"/>
    </reaction>
</comment>
<evidence type="ECO:0000256" key="4">
    <source>
        <dbReference type="ARBA" id="ARBA00012531"/>
    </source>
</evidence>
<dbReference type="Proteomes" id="UP000215377">
    <property type="component" value="Unassembled WGS sequence"/>
</dbReference>
<dbReference type="Gene3D" id="2.60.120.330">
    <property type="entry name" value="B-lactam Antibiotic, Isopenicillin N Synthase, Chain"/>
    <property type="match status" value="1"/>
</dbReference>
<dbReference type="GO" id="GO:0046872">
    <property type="term" value="F:metal ion binding"/>
    <property type="evidence" value="ECO:0007669"/>
    <property type="project" value="UniProtKB-KW"/>
</dbReference>
<dbReference type="PRINTS" id="PR00682">
    <property type="entry name" value="IPNSYNTHASE"/>
</dbReference>
<dbReference type="PANTHER" id="PTHR47990">
    <property type="entry name" value="2-OXOGLUTARATE (2OG) AND FE(II)-DEPENDENT OXYGENASE SUPERFAMILY PROTEIN-RELATED"/>
    <property type="match status" value="1"/>
</dbReference>
<keyword evidence="11" id="KW-0560">Oxidoreductase</keyword>
<dbReference type="Pfam" id="PF14226">
    <property type="entry name" value="DIOX_N"/>
    <property type="match status" value="1"/>
</dbReference>
<evidence type="ECO:0000259" key="12">
    <source>
        <dbReference type="PROSITE" id="PS51471"/>
    </source>
</evidence>
<keyword evidence="6" id="KW-0266">Ethylene biosynthesis</keyword>
<evidence type="ECO:0000256" key="5">
    <source>
        <dbReference type="ARBA" id="ARBA00019045"/>
    </source>
</evidence>
<dbReference type="OrthoDB" id="21825at2"/>
<proteinExistence type="inferred from homology"/>
<dbReference type="GO" id="GO:0009693">
    <property type="term" value="P:ethylene biosynthetic process"/>
    <property type="evidence" value="ECO:0007669"/>
    <property type="project" value="UniProtKB-KW"/>
</dbReference>
<dbReference type="InterPro" id="IPR005123">
    <property type="entry name" value="Oxoglu/Fe-dep_dioxygenase_dom"/>
</dbReference>
<comment type="caution">
    <text evidence="13">The sequence shown here is derived from an EMBL/GenBank/DDBJ whole genome shotgun (WGS) entry which is preliminary data.</text>
</comment>
<comment type="similarity">
    <text evidence="11">Belongs to the iron/ascorbate-dependent oxidoreductase family.</text>
</comment>
<reference evidence="13 14" key="1">
    <citation type="submission" date="2013-04" db="EMBL/GenBank/DDBJ databases">
        <title>Oceanicola sp. 22II1-22F33 Genome Sequencing.</title>
        <authorList>
            <person name="Lai Q."/>
            <person name="Li G."/>
            <person name="Shao Z."/>
        </authorList>
    </citation>
    <scope>NUCLEOTIDE SEQUENCE [LARGE SCALE GENOMIC DNA]</scope>
    <source>
        <strain evidence="13 14">22II1-22F33</strain>
    </source>
</reference>
<comment type="catalytic activity">
    <reaction evidence="9">
        <text>2-oxoglutarate + O2 + 2 H(+) = ethene + 3 CO2 + H2O</text>
        <dbReference type="Rhea" id="RHEA:31523"/>
        <dbReference type="ChEBI" id="CHEBI:15377"/>
        <dbReference type="ChEBI" id="CHEBI:15378"/>
        <dbReference type="ChEBI" id="CHEBI:15379"/>
        <dbReference type="ChEBI" id="CHEBI:16526"/>
        <dbReference type="ChEBI" id="CHEBI:16810"/>
        <dbReference type="ChEBI" id="CHEBI:18153"/>
        <dbReference type="EC" id="1.13.12.19"/>
    </reaction>
</comment>